<reference evidence="6 8" key="1">
    <citation type="submission" date="2015-01" db="EMBL/GenBank/DDBJ databases">
        <authorList>
            <person name="Guo J."/>
        </authorList>
    </citation>
    <scope>NUCLEOTIDE SEQUENCE [LARGE SCALE GENOMIC DNA]</scope>
    <source>
        <strain evidence="6 8">DSM 22147</strain>
    </source>
</reference>
<evidence type="ECO:0000313" key="8">
    <source>
        <dbReference type="Proteomes" id="UP000032366"/>
    </source>
</evidence>
<gene>
    <name evidence="7" type="ORF">NCTC13832_00056</name>
    <name evidence="6" type="ORF">TP70_02085</name>
</gene>
<protein>
    <submittedName>
        <fullName evidence="7">Uncharacterized protein conserved in bacteria</fullName>
    </submittedName>
</protein>
<accession>A0A0D6XSS9</accession>
<evidence type="ECO:0000313" key="6">
    <source>
        <dbReference type="EMBL" id="KIX91485.1"/>
    </source>
</evidence>
<dbReference type="InterPro" id="IPR019109">
    <property type="entry name" value="MamF_MmsF"/>
</dbReference>
<name>A0A0D6XSS9_9STAP</name>
<dbReference type="EMBL" id="UHDT01000001">
    <property type="protein sequence ID" value="SUM56427.1"/>
    <property type="molecule type" value="Genomic_DNA"/>
</dbReference>
<keyword evidence="3 5" id="KW-1133">Transmembrane helix</keyword>
<dbReference type="Pfam" id="PF09685">
    <property type="entry name" value="MamF_MmsF"/>
    <property type="match status" value="1"/>
</dbReference>
<evidence type="ECO:0000256" key="2">
    <source>
        <dbReference type="ARBA" id="ARBA00022692"/>
    </source>
</evidence>
<dbReference type="EMBL" id="JXWY01000012">
    <property type="protein sequence ID" value="KIX91485.1"/>
    <property type="molecule type" value="Genomic_DNA"/>
</dbReference>
<reference evidence="7 9" key="2">
    <citation type="submission" date="2018-06" db="EMBL/GenBank/DDBJ databases">
        <authorList>
            <consortium name="Pathogen Informatics"/>
            <person name="Doyle S."/>
        </authorList>
    </citation>
    <scope>NUCLEOTIDE SEQUENCE [LARGE SCALE GENOMIC DNA]</scope>
    <source>
        <strain evidence="7 9">NCTC13832</strain>
    </source>
</reference>
<comment type="subcellular location">
    <subcellularLocation>
        <location evidence="1">Membrane</location>
        <topology evidence="1">Multi-pass membrane protein</topology>
    </subcellularLocation>
</comment>
<dbReference type="AlphaFoldDB" id="A0A0D6XSS9"/>
<keyword evidence="4 5" id="KW-0472">Membrane</keyword>
<feature type="transmembrane region" description="Helical" evidence="5">
    <location>
        <begin position="67"/>
        <end position="100"/>
    </location>
</feature>
<evidence type="ECO:0000313" key="7">
    <source>
        <dbReference type="EMBL" id="SUM56427.1"/>
    </source>
</evidence>
<keyword evidence="8" id="KW-1185">Reference proteome</keyword>
<evidence type="ECO:0000256" key="4">
    <source>
        <dbReference type="ARBA" id="ARBA00023136"/>
    </source>
</evidence>
<dbReference type="OrthoDB" id="9808930at2"/>
<evidence type="ECO:0000313" key="9">
    <source>
        <dbReference type="Proteomes" id="UP000254100"/>
    </source>
</evidence>
<evidence type="ECO:0000256" key="1">
    <source>
        <dbReference type="ARBA" id="ARBA00004141"/>
    </source>
</evidence>
<keyword evidence="2 5" id="KW-0812">Transmembrane</keyword>
<dbReference type="Proteomes" id="UP000254100">
    <property type="component" value="Unassembled WGS sequence"/>
</dbReference>
<organism evidence="7 9">
    <name type="scientific">Staphylococcus microti</name>
    <dbReference type="NCBI Taxonomy" id="569857"/>
    <lineage>
        <taxon>Bacteria</taxon>
        <taxon>Bacillati</taxon>
        <taxon>Bacillota</taxon>
        <taxon>Bacilli</taxon>
        <taxon>Bacillales</taxon>
        <taxon>Staphylococcaceae</taxon>
        <taxon>Staphylococcus</taxon>
    </lineage>
</organism>
<feature type="transmembrane region" description="Helical" evidence="5">
    <location>
        <begin position="25"/>
        <end position="46"/>
    </location>
</feature>
<dbReference type="RefSeq" id="WP_044358981.1">
    <property type="nucleotide sequence ID" value="NZ_JXWY01000012.1"/>
</dbReference>
<evidence type="ECO:0000256" key="5">
    <source>
        <dbReference type="SAM" id="Phobius"/>
    </source>
</evidence>
<sequence length="121" mass="13511">MNLQNQSKNPNAFPNVSQNEKTMAMLLWGLNIFTGFIGPLIIWIAKKDESAYINQQGKNYFNYCISYSLYVLAGLILSWVLVGIILMFVVGIAGIVYTVLGIIATNKGEDFVVPFTIELIK</sequence>
<proteinExistence type="predicted"/>
<evidence type="ECO:0000256" key="3">
    <source>
        <dbReference type="ARBA" id="ARBA00022989"/>
    </source>
</evidence>
<dbReference type="Proteomes" id="UP000032366">
    <property type="component" value="Unassembled WGS sequence"/>
</dbReference>